<evidence type="ECO:0000256" key="6">
    <source>
        <dbReference type="ARBA" id="ARBA00023015"/>
    </source>
</evidence>
<dbReference type="InterPro" id="IPR000679">
    <property type="entry name" value="Znf_GATA"/>
</dbReference>
<evidence type="ECO:0000256" key="1">
    <source>
        <dbReference type="ARBA" id="ARBA00004123"/>
    </source>
</evidence>
<feature type="domain" description="GATA-type" evidence="13">
    <location>
        <begin position="304"/>
        <end position="346"/>
    </location>
</feature>
<dbReference type="EMBL" id="JAHFZB010000054">
    <property type="protein sequence ID" value="KAK6466708.1"/>
    <property type="molecule type" value="Genomic_DNA"/>
</dbReference>
<comment type="caution">
    <text evidence="14">The sequence shown here is derived from an EMBL/GenBank/DDBJ whole genome shotgun (WGS) entry which is preliminary data.</text>
</comment>
<dbReference type="CDD" id="cd00202">
    <property type="entry name" value="ZnF_GATA"/>
    <property type="match status" value="2"/>
</dbReference>
<evidence type="ECO:0000256" key="9">
    <source>
        <dbReference type="ARBA" id="ARBA00023163"/>
    </source>
</evidence>
<evidence type="ECO:0000256" key="4">
    <source>
        <dbReference type="ARBA" id="ARBA00022771"/>
    </source>
</evidence>
<dbReference type="PROSITE" id="PS00344">
    <property type="entry name" value="GATA_ZN_FINGER_1"/>
    <property type="match status" value="1"/>
</dbReference>
<dbReference type="PRINTS" id="PR00619">
    <property type="entry name" value="GATAZNFINGER"/>
</dbReference>
<keyword evidence="9" id="KW-0804">Transcription</keyword>
<dbReference type="InterPro" id="IPR013088">
    <property type="entry name" value="Znf_NHR/GATA"/>
</dbReference>
<name>A0ABR0Y2W0_HUSHU</name>
<keyword evidence="5" id="KW-0862">Zinc</keyword>
<evidence type="ECO:0000256" key="8">
    <source>
        <dbReference type="ARBA" id="ARBA00023159"/>
    </source>
</evidence>
<proteinExistence type="predicted"/>
<feature type="compositionally biased region" description="Basic residues" evidence="12">
    <location>
        <begin position="346"/>
        <end position="358"/>
    </location>
</feature>
<keyword evidence="2" id="KW-0479">Metal-binding</keyword>
<evidence type="ECO:0000256" key="10">
    <source>
        <dbReference type="ARBA" id="ARBA00023242"/>
    </source>
</evidence>
<dbReference type="PANTHER" id="PTHR10071">
    <property type="entry name" value="TRANSCRIPTION FACTOR GATA FAMILY MEMBER"/>
    <property type="match status" value="1"/>
</dbReference>
<dbReference type="PIRSF" id="PIRSF003027">
    <property type="entry name" value="TF_GATA-1/2/3"/>
    <property type="match status" value="1"/>
</dbReference>
<reference evidence="14 15" key="1">
    <citation type="submission" date="2021-05" db="EMBL/GenBank/DDBJ databases">
        <authorList>
            <person name="Zahm M."/>
            <person name="Klopp C."/>
            <person name="Cabau C."/>
            <person name="Kuhl H."/>
            <person name="Suciu R."/>
            <person name="Ciorpac M."/>
            <person name="Holostenco D."/>
            <person name="Gessner J."/>
            <person name="Wuertz S."/>
            <person name="Hohne C."/>
            <person name="Stock M."/>
            <person name="Gislard M."/>
            <person name="Lluch J."/>
            <person name="Milhes M."/>
            <person name="Lampietro C."/>
            <person name="Lopez Roques C."/>
            <person name="Donnadieu C."/>
            <person name="Du K."/>
            <person name="Schartl M."/>
            <person name="Guiguen Y."/>
        </authorList>
    </citation>
    <scope>NUCLEOTIDE SEQUENCE [LARGE SCALE GENOMIC DNA]</scope>
    <source>
        <strain evidence="14">Hh-F2</strain>
        <tissue evidence="14">Blood</tissue>
    </source>
</reference>
<evidence type="ECO:0000256" key="5">
    <source>
        <dbReference type="ARBA" id="ARBA00022833"/>
    </source>
</evidence>
<sequence>MDDAAERSHWTAQVLNDPHPAFPEQNLLQPADEPDSFYTSGSPDFSSLPPYCSSPAQSRVRQAYSSSILNNLQWLEGGGNGLASPYNTGWSAYPLSKSSLHPHCSPAGGPLSLYPTSAGPSAHLYIQPKDVPSSPDGKASPRPLEAMKAERHSSGGRGSSLLSLGSGPSHSHSHSHFHSHSLGPYSAYMSPPQGYGAGGLYSSSPNFSPNMHNKTRLSPPAVSQLHAWSCTDLPPCVVRAEARECVNCGATATPLWRRDGTGHYLCNACGLYHKMNGQNRPLIRPKKRLIVSKRAGPSRQLPPSETTTLWRRNSSGEPVCNACGLYFKLHNVNRPLTMKKDGIQTRNRKVSSKSKKGKKPSDPYQDRARALSDESGPYCLGPGPLQGHMIPYSQDSHLLSPMHPHPSGLNYSHYPPCSMVPTMV</sequence>
<feature type="compositionally biased region" description="Basic and acidic residues" evidence="12">
    <location>
        <begin position="359"/>
        <end position="372"/>
    </location>
</feature>
<feature type="region of interest" description="Disordered" evidence="12">
    <location>
        <begin position="338"/>
        <end position="378"/>
    </location>
</feature>
<keyword evidence="7" id="KW-0238">DNA-binding</keyword>
<feature type="region of interest" description="Disordered" evidence="12">
    <location>
        <begin position="124"/>
        <end position="178"/>
    </location>
</feature>
<feature type="domain" description="GATA-type" evidence="13">
    <location>
        <begin position="239"/>
        <end position="294"/>
    </location>
</feature>
<evidence type="ECO:0000256" key="12">
    <source>
        <dbReference type="SAM" id="MobiDB-lite"/>
    </source>
</evidence>
<dbReference type="Proteomes" id="UP001369086">
    <property type="component" value="Unassembled WGS sequence"/>
</dbReference>
<dbReference type="PROSITE" id="PS50114">
    <property type="entry name" value="GATA_ZN_FINGER_2"/>
    <property type="match status" value="2"/>
</dbReference>
<organism evidence="14 15">
    <name type="scientific">Huso huso</name>
    <name type="common">Beluga</name>
    <name type="synonym">Acipenser huso</name>
    <dbReference type="NCBI Taxonomy" id="61971"/>
    <lineage>
        <taxon>Eukaryota</taxon>
        <taxon>Metazoa</taxon>
        <taxon>Chordata</taxon>
        <taxon>Craniata</taxon>
        <taxon>Vertebrata</taxon>
        <taxon>Euteleostomi</taxon>
        <taxon>Actinopterygii</taxon>
        <taxon>Chondrostei</taxon>
        <taxon>Acipenseriformes</taxon>
        <taxon>Acipenseridae</taxon>
        <taxon>Huso</taxon>
    </lineage>
</organism>
<dbReference type="Pfam" id="PF00320">
    <property type="entry name" value="GATA"/>
    <property type="match status" value="2"/>
</dbReference>
<protein>
    <submittedName>
        <fullName evidence="14">mRNAion factor GATA-3-like isoform X2</fullName>
    </submittedName>
</protein>
<dbReference type="PANTHER" id="PTHR10071:SF190">
    <property type="entry name" value="ERYTHROID TRANSCRIPTION FACTOR"/>
    <property type="match status" value="1"/>
</dbReference>
<accession>A0ABR0Y2W0</accession>
<keyword evidence="8" id="KW-0010">Activator</keyword>
<evidence type="ECO:0000313" key="14">
    <source>
        <dbReference type="EMBL" id="KAK6466708.1"/>
    </source>
</evidence>
<dbReference type="SMART" id="SM00401">
    <property type="entry name" value="ZnF_GATA"/>
    <property type="match status" value="2"/>
</dbReference>
<feature type="region of interest" description="Disordered" evidence="12">
    <location>
        <begin position="1"/>
        <end position="48"/>
    </location>
</feature>
<evidence type="ECO:0000256" key="3">
    <source>
        <dbReference type="ARBA" id="ARBA00022737"/>
    </source>
</evidence>
<dbReference type="InterPro" id="IPR016374">
    <property type="entry name" value="TF_GATA-2/3"/>
</dbReference>
<evidence type="ECO:0000256" key="7">
    <source>
        <dbReference type="ARBA" id="ARBA00023125"/>
    </source>
</evidence>
<keyword evidence="4 11" id="KW-0863">Zinc-finger</keyword>
<evidence type="ECO:0000256" key="11">
    <source>
        <dbReference type="PROSITE-ProRule" id="PRU00094"/>
    </source>
</evidence>
<feature type="compositionally biased region" description="Low complexity" evidence="12">
    <location>
        <begin position="159"/>
        <end position="170"/>
    </location>
</feature>
<keyword evidence="6" id="KW-0805">Transcription regulation</keyword>
<dbReference type="Gene3D" id="3.30.50.10">
    <property type="entry name" value="Erythroid Transcription Factor GATA-1, subunit A"/>
    <property type="match status" value="2"/>
</dbReference>
<evidence type="ECO:0000259" key="13">
    <source>
        <dbReference type="PROSITE" id="PS50114"/>
    </source>
</evidence>
<dbReference type="SUPFAM" id="SSF57716">
    <property type="entry name" value="Glucocorticoid receptor-like (DNA-binding domain)"/>
    <property type="match status" value="2"/>
</dbReference>
<dbReference type="InterPro" id="IPR039355">
    <property type="entry name" value="Transcription_factor_GATA"/>
</dbReference>
<keyword evidence="15" id="KW-1185">Reference proteome</keyword>
<gene>
    <name evidence="14" type="ORF">HHUSO_G36010</name>
</gene>
<keyword evidence="10" id="KW-0539">Nucleus</keyword>
<keyword evidence="3" id="KW-0677">Repeat</keyword>
<evidence type="ECO:0000313" key="15">
    <source>
        <dbReference type="Proteomes" id="UP001369086"/>
    </source>
</evidence>
<comment type="subcellular location">
    <subcellularLocation>
        <location evidence="1">Nucleus</location>
    </subcellularLocation>
</comment>
<evidence type="ECO:0000256" key="2">
    <source>
        <dbReference type="ARBA" id="ARBA00022723"/>
    </source>
</evidence>